<accession>A0A9D4KIN0</accession>
<name>A0A9D4KIN0_DREPO</name>
<keyword evidence="7" id="KW-0378">Hydrolase</keyword>
<keyword evidence="5" id="KW-0479">Metal-binding</keyword>
<comment type="cofactor">
    <cofactor evidence="2">
        <name>Mg(2+)</name>
        <dbReference type="ChEBI" id="CHEBI:18420"/>
    </cofactor>
</comment>
<dbReference type="Pfam" id="PF03372">
    <property type="entry name" value="Exo_endo_phos"/>
    <property type="match status" value="1"/>
</dbReference>
<feature type="signal peptide" evidence="11">
    <location>
        <begin position="1"/>
        <end position="17"/>
    </location>
</feature>
<comment type="cofactor">
    <cofactor evidence="1">
        <name>Mn(2+)</name>
        <dbReference type="ChEBI" id="CHEBI:29035"/>
    </cofactor>
</comment>
<comment type="caution">
    <text evidence="13">The sequence shown here is derived from an EMBL/GenBank/DDBJ whole genome shotgun (WGS) entry which is preliminary data.</text>
</comment>
<keyword evidence="6" id="KW-0227">DNA damage</keyword>
<keyword evidence="4" id="KW-0540">Nuclease</keyword>
<dbReference type="GO" id="GO:0004518">
    <property type="term" value="F:nuclease activity"/>
    <property type="evidence" value="ECO:0007669"/>
    <property type="project" value="UniProtKB-KW"/>
</dbReference>
<keyword evidence="11" id="KW-0732">Signal</keyword>
<dbReference type="GO" id="GO:0016605">
    <property type="term" value="C:PML body"/>
    <property type="evidence" value="ECO:0007669"/>
    <property type="project" value="UniProtKB-SubCell"/>
</dbReference>
<gene>
    <name evidence="13" type="ORF">DPMN_114028</name>
</gene>
<dbReference type="EMBL" id="JAIWYP010000004">
    <property type="protein sequence ID" value="KAH3840578.1"/>
    <property type="molecule type" value="Genomic_DNA"/>
</dbReference>
<evidence type="ECO:0000256" key="9">
    <source>
        <dbReference type="ARBA" id="ARBA00023204"/>
    </source>
</evidence>
<evidence type="ECO:0000259" key="12">
    <source>
        <dbReference type="Pfam" id="PF03372"/>
    </source>
</evidence>
<dbReference type="GO" id="GO:0006281">
    <property type="term" value="P:DNA repair"/>
    <property type="evidence" value="ECO:0007669"/>
    <property type="project" value="UniProtKB-KW"/>
</dbReference>
<evidence type="ECO:0000256" key="8">
    <source>
        <dbReference type="ARBA" id="ARBA00022842"/>
    </source>
</evidence>
<reference evidence="13" key="1">
    <citation type="journal article" date="2019" name="bioRxiv">
        <title>The Genome of the Zebra Mussel, Dreissena polymorpha: A Resource for Invasive Species Research.</title>
        <authorList>
            <person name="McCartney M.A."/>
            <person name="Auch B."/>
            <person name="Kono T."/>
            <person name="Mallez S."/>
            <person name="Zhang Y."/>
            <person name="Obille A."/>
            <person name="Becker A."/>
            <person name="Abrahante J.E."/>
            <person name="Garbe J."/>
            <person name="Badalamenti J.P."/>
            <person name="Herman A."/>
            <person name="Mangelson H."/>
            <person name="Liachko I."/>
            <person name="Sullivan S."/>
            <person name="Sone E.D."/>
            <person name="Koren S."/>
            <person name="Silverstein K.A.T."/>
            <person name="Beckman K.B."/>
            <person name="Gohl D.M."/>
        </authorList>
    </citation>
    <scope>NUCLEOTIDE SEQUENCE</scope>
    <source>
        <strain evidence="13">Duluth1</strain>
        <tissue evidence="13">Whole animal</tissue>
    </source>
</reference>
<dbReference type="Gene3D" id="3.60.10.10">
    <property type="entry name" value="Endonuclease/exonuclease/phosphatase"/>
    <property type="match status" value="2"/>
</dbReference>
<keyword evidence="14" id="KW-1185">Reference proteome</keyword>
<dbReference type="OrthoDB" id="6128907at2759"/>
<evidence type="ECO:0000256" key="2">
    <source>
        <dbReference type="ARBA" id="ARBA00001946"/>
    </source>
</evidence>
<evidence type="ECO:0000256" key="6">
    <source>
        <dbReference type="ARBA" id="ARBA00022763"/>
    </source>
</evidence>
<dbReference type="InterPro" id="IPR036691">
    <property type="entry name" value="Endo/exonu/phosph_ase_sf"/>
</dbReference>
<dbReference type="InterPro" id="IPR005135">
    <property type="entry name" value="Endo/exonuclease/phosphatase"/>
</dbReference>
<evidence type="ECO:0000256" key="3">
    <source>
        <dbReference type="ARBA" id="ARBA00004322"/>
    </source>
</evidence>
<feature type="chain" id="PRO_5039697251" description="Endonuclease/exonuclease/phosphatase domain-containing protein" evidence="11">
    <location>
        <begin position="18"/>
        <end position="364"/>
    </location>
</feature>
<organism evidence="13 14">
    <name type="scientific">Dreissena polymorpha</name>
    <name type="common">Zebra mussel</name>
    <name type="synonym">Mytilus polymorpha</name>
    <dbReference type="NCBI Taxonomy" id="45954"/>
    <lineage>
        <taxon>Eukaryota</taxon>
        <taxon>Metazoa</taxon>
        <taxon>Spiralia</taxon>
        <taxon>Lophotrochozoa</taxon>
        <taxon>Mollusca</taxon>
        <taxon>Bivalvia</taxon>
        <taxon>Autobranchia</taxon>
        <taxon>Heteroconchia</taxon>
        <taxon>Euheterodonta</taxon>
        <taxon>Imparidentia</taxon>
        <taxon>Neoheterodontei</taxon>
        <taxon>Myida</taxon>
        <taxon>Dreissenoidea</taxon>
        <taxon>Dreissenidae</taxon>
        <taxon>Dreissena</taxon>
    </lineage>
</organism>
<dbReference type="GO" id="GO:0016787">
    <property type="term" value="F:hydrolase activity"/>
    <property type="evidence" value="ECO:0007669"/>
    <property type="project" value="UniProtKB-KW"/>
</dbReference>
<keyword evidence="10" id="KW-0539">Nucleus</keyword>
<dbReference type="GO" id="GO:0046872">
    <property type="term" value="F:metal ion binding"/>
    <property type="evidence" value="ECO:0007669"/>
    <property type="project" value="UniProtKB-KW"/>
</dbReference>
<sequence>MLLAVVCFVCVPFMSHGLHGFLDVVTYNTGLTPIVDRYKERRVMIGESIRKLDADVICLQEVWFSTDMSAIMDAVGRDRYPHTFSGLHVGVGHLRTTHFTDAPCMTKGFSIEFLPCFLAKCAAMSSDLEMLMCAKQKCRMFETLTQPCITCLVISGISNILQSCVDVRGTRFNELGLLLLSKRPIEHVRTRHFVADKVLIPRGYIDAEVDGLVKIVCTHLSANVGETYFEDLDYESWSQQNLAEARHVVRVLEHVHHVIVMGDLNSSPAVSQAAVEPDFPDSYAYLENHGYHGVYVNEHGICTWCTYNPLTKTRRNLILDHVMSKNLTITGIRRTLDRNLPGKTFPASDHFGIHVTFKRTGFLN</sequence>
<dbReference type="PANTHER" id="PTHR15822">
    <property type="entry name" value="TRAF AND TNF RECEPTOR-ASSOCIATED PROTEIN"/>
    <property type="match status" value="1"/>
</dbReference>
<keyword evidence="8" id="KW-0460">Magnesium</keyword>
<dbReference type="InterPro" id="IPR051547">
    <property type="entry name" value="TDP2-like"/>
</dbReference>
<proteinExistence type="predicted"/>
<feature type="domain" description="Endonuclease/exonuclease/phosphatase" evidence="12">
    <location>
        <begin position="39"/>
        <end position="350"/>
    </location>
</feature>
<dbReference type="SUPFAM" id="SSF56219">
    <property type="entry name" value="DNase I-like"/>
    <property type="match status" value="1"/>
</dbReference>
<dbReference type="AlphaFoldDB" id="A0A9D4KIN0"/>
<evidence type="ECO:0000256" key="11">
    <source>
        <dbReference type="SAM" id="SignalP"/>
    </source>
</evidence>
<evidence type="ECO:0000256" key="1">
    <source>
        <dbReference type="ARBA" id="ARBA00001936"/>
    </source>
</evidence>
<evidence type="ECO:0000256" key="5">
    <source>
        <dbReference type="ARBA" id="ARBA00022723"/>
    </source>
</evidence>
<evidence type="ECO:0000256" key="10">
    <source>
        <dbReference type="ARBA" id="ARBA00023242"/>
    </source>
</evidence>
<dbReference type="Proteomes" id="UP000828390">
    <property type="component" value="Unassembled WGS sequence"/>
</dbReference>
<protein>
    <recommendedName>
        <fullName evidence="12">Endonuclease/exonuclease/phosphatase domain-containing protein</fullName>
    </recommendedName>
</protein>
<comment type="subcellular location">
    <subcellularLocation>
        <location evidence="3">Nucleus</location>
        <location evidence="3">PML body</location>
    </subcellularLocation>
</comment>
<evidence type="ECO:0000256" key="4">
    <source>
        <dbReference type="ARBA" id="ARBA00022722"/>
    </source>
</evidence>
<reference evidence="13" key="2">
    <citation type="submission" date="2020-11" db="EMBL/GenBank/DDBJ databases">
        <authorList>
            <person name="McCartney M.A."/>
            <person name="Auch B."/>
            <person name="Kono T."/>
            <person name="Mallez S."/>
            <person name="Becker A."/>
            <person name="Gohl D.M."/>
            <person name="Silverstein K.A.T."/>
            <person name="Koren S."/>
            <person name="Bechman K.B."/>
            <person name="Herman A."/>
            <person name="Abrahante J.E."/>
            <person name="Garbe J."/>
        </authorList>
    </citation>
    <scope>NUCLEOTIDE SEQUENCE</scope>
    <source>
        <strain evidence="13">Duluth1</strain>
        <tissue evidence="13">Whole animal</tissue>
    </source>
</reference>
<keyword evidence="9" id="KW-0234">DNA repair</keyword>
<evidence type="ECO:0000313" key="13">
    <source>
        <dbReference type="EMBL" id="KAH3840578.1"/>
    </source>
</evidence>
<evidence type="ECO:0000313" key="14">
    <source>
        <dbReference type="Proteomes" id="UP000828390"/>
    </source>
</evidence>
<dbReference type="PANTHER" id="PTHR15822:SF4">
    <property type="entry name" value="TYROSYL-DNA PHOSPHODIESTERASE 2"/>
    <property type="match status" value="1"/>
</dbReference>
<evidence type="ECO:0000256" key="7">
    <source>
        <dbReference type="ARBA" id="ARBA00022801"/>
    </source>
</evidence>